<evidence type="ECO:0000256" key="1">
    <source>
        <dbReference type="SAM" id="Phobius"/>
    </source>
</evidence>
<reference evidence="2" key="2">
    <citation type="submission" date="2023-05" db="EMBL/GenBank/DDBJ databases">
        <authorList>
            <person name="Fouks B."/>
        </authorList>
    </citation>
    <scope>NUCLEOTIDE SEQUENCE</scope>
    <source>
        <strain evidence="2">Stay&amp;Tobe</strain>
        <tissue evidence="2">Testes</tissue>
    </source>
</reference>
<feature type="transmembrane region" description="Helical" evidence="1">
    <location>
        <begin position="49"/>
        <end position="69"/>
    </location>
</feature>
<feature type="non-terminal residue" evidence="2">
    <location>
        <position position="1"/>
    </location>
</feature>
<gene>
    <name evidence="2" type="ORF">L9F63_011502</name>
</gene>
<feature type="transmembrane region" description="Helical" evidence="1">
    <location>
        <begin position="20"/>
        <end position="42"/>
    </location>
</feature>
<keyword evidence="3" id="KW-1185">Reference proteome</keyword>
<evidence type="ECO:0000313" key="3">
    <source>
        <dbReference type="Proteomes" id="UP001233999"/>
    </source>
</evidence>
<keyword evidence="1" id="KW-1133">Transmembrane helix</keyword>
<reference evidence="2" key="1">
    <citation type="journal article" date="2023" name="IScience">
        <title>Live-bearing cockroach genome reveals convergent evolutionary mechanisms linked to viviparity in insects and beyond.</title>
        <authorList>
            <person name="Fouks B."/>
            <person name="Harrison M.C."/>
            <person name="Mikhailova A.A."/>
            <person name="Marchal E."/>
            <person name="English S."/>
            <person name="Carruthers M."/>
            <person name="Jennings E.C."/>
            <person name="Chiamaka E.L."/>
            <person name="Frigard R.A."/>
            <person name="Pippel M."/>
            <person name="Attardo G.M."/>
            <person name="Benoit J.B."/>
            <person name="Bornberg-Bauer E."/>
            <person name="Tobe S.S."/>
        </authorList>
    </citation>
    <scope>NUCLEOTIDE SEQUENCE</scope>
    <source>
        <strain evidence="2">Stay&amp;Tobe</strain>
    </source>
</reference>
<proteinExistence type="predicted"/>
<keyword evidence="1" id="KW-0812">Transmembrane</keyword>
<name>A0AAD8AEF9_DIPPU</name>
<keyword evidence="1" id="KW-0472">Membrane</keyword>
<comment type="caution">
    <text evidence="2">The sequence shown here is derived from an EMBL/GenBank/DDBJ whole genome shotgun (WGS) entry which is preliminary data.</text>
</comment>
<feature type="non-terminal residue" evidence="2">
    <location>
        <position position="70"/>
    </location>
</feature>
<protein>
    <submittedName>
        <fullName evidence="2">Uncharacterized protein</fullName>
    </submittedName>
</protein>
<dbReference type="Proteomes" id="UP001233999">
    <property type="component" value="Unassembled WGS sequence"/>
</dbReference>
<evidence type="ECO:0000313" key="2">
    <source>
        <dbReference type="EMBL" id="KAJ9597633.1"/>
    </source>
</evidence>
<organism evidence="2 3">
    <name type="scientific">Diploptera punctata</name>
    <name type="common">Pacific beetle cockroach</name>
    <dbReference type="NCBI Taxonomy" id="6984"/>
    <lineage>
        <taxon>Eukaryota</taxon>
        <taxon>Metazoa</taxon>
        <taxon>Ecdysozoa</taxon>
        <taxon>Arthropoda</taxon>
        <taxon>Hexapoda</taxon>
        <taxon>Insecta</taxon>
        <taxon>Pterygota</taxon>
        <taxon>Neoptera</taxon>
        <taxon>Polyneoptera</taxon>
        <taxon>Dictyoptera</taxon>
        <taxon>Blattodea</taxon>
        <taxon>Blaberoidea</taxon>
        <taxon>Blaberidae</taxon>
        <taxon>Diplopterinae</taxon>
        <taxon>Diploptera</taxon>
    </lineage>
</organism>
<sequence>LLYFIVPYLNLIESYLFVLFWYRFLYLNLIGFLYCFLFLILYCSIIESYLFVLFCNWFLFVHPVLFQYLN</sequence>
<dbReference type="AlphaFoldDB" id="A0AAD8AEF9"/>
<dbReference type="EMBL" id="JASPKZ010001595">
    <property type="protein sequence ID" value="KAJ9597633.1"/>
    <property type="molecule type" value="Genomic_DNA"/>
</dbReference>
<accession>A0AAD8AEF9</accession>